<evidence type="ECO:0000313" key="2">
    <source>
        <dbReference type="Proteomes" id="UP001215598"/>
    </source>
</evidence>
<dbReference type="EMBL" id="JARKIB010000317">
    <property type="protein sequence ID" value="KAJ7714901.1"/>
    <property type="molecule type" value="Genomic_DNA"/>
</dbReference>
<feature type="non-terminal residue" evidence="1">
    <location>
        <position position="1"/>
    </location>
</feature>
<gene>
    <name evidence="1" type="ORF">B0H16DRAFT_1806619</name>
</gene>
<proteinExistence type="predicted"/>
<comment type="caution">
    <text evidence="1">The sequence shown here is derived from an EMBL/GenBank/DDBJ whole genome shotgun (WGS) entry which is preliminary data.</text>
</comment>
<dbReference type="Proteomes" id="UP001215598">
    <property type="component" value="Unassembled WGS sequence"/>
</dbReference>
<accession>A0AAD7H8Y4</accession>
<reference evidence="1" key="1">
    <citation type="submission" date="2023-03" db="EMBL/GenBank/DDBJ databases">
        <title>Massive genome expansion in bonnet fungi (Mycena s.s.) driven by repeated elements and novel gene families across ecological guilds.</title>
        <authorList>
            <consortium name="Lawrence Berkeley National Laboratory"/>
            <person name="Harder C.B."/>
            <person name="Miyauchi S."/>
            <person name="Viragh M."/>
            <person name="Kuo A."/>
            <person name="Thoen E."/>
            <person name="Andreopoulos B."/>
            <person name="Lu D."/>
            <person name="Skrede I."/>
            <person name="Drula E."/>
            <person name="Henrissat B."/>
            <person name="Morin E."/>
            <person name="Kohler A."/>
            <person name="Barry K."/>
            <person name="LaButti K."/>
            <person name="Morin E."/>
            <person name="Salamov A."/>
            <person name="Lipzen A."/>
            <person name="Mereny Z."/>
            <person name="Hegedus B."/>
            <person name="Baldrian P."/>
            <person name="Stursova M."/>
            <person name="Weitz H."/>
            <person name="Taylor A."/>
            <person name="Grigoriev I.V."/>
            <person name="Nagy L.G."/>
            <person name="Martin F."/>
            <person name="Kauserud H."/>
        </authorList>
    </citation>
    <scope>NUCLEOTIDE SEQUENCE</scope>
    <source>
        <strain evidence="1">CBHHK182m</strain>
    </source>
</reference>
<organism evidence="1 2">
    <name type="scientific">Mycena metata</name>
    <dbReference type="NCBI Taxonomy" id="1033252"/>
    <lineage>
        <taxon>Eukaryota</taxon>
        <taxon>Fungi</taxon>
        <taxon>Dikarya</taxon>
        <taxon>Basidiomycota</taxon>
        <taxon>Agaricomycotina</taxon>
        <taxon>Agaricomycetes</taxon>
        <taxon>Agaricomycetidae</taxon>
        <taxon>Agaricales</taxon>
        <taxon>Marasmiineae</taxon>
        <taxon>Mycenaceae</taxon>
        <taxon>Mycena</taxon>
    </lineage>
</organism>
<dbReference type="AlphaFoldDB" id="A0AAD7H8Y4"/>
<name>A0AAD7H8Y4_9AGAR</name>
<evidence type="ECO:0000313" key="1">
    <source>
        <dbReference type="EMBL" id="KAJ7714901.1"/>
    </source>
</evidence>
<sequence length="176" mass="20349">VAFHSCRRTSPSLLPLGSPFLHWCTGPRCHDQIGSRLYRQCQGEEFQAARAFSLRHADRLIRHPGSQFALSQPCCQQGPDQRQHLPPYNHLHHLLRRQLRRLHGLGDSQFEARHAAAPLGCNTDLASGVSSVEVRDTAYHLHPLHLYHLLWTIVVPHLRQRHNPRLECVRFPQRRQ</sequence>
<keyword evidence="2" id="KW-1185">Reference proteome</keyword>
<protein>
    <submittedName>
        <fullName evidence="1">Uncharacterized protein</fullName>
    </submittedName>
</protein>